<accession>A0ACB9B3A7</accession>
<comment type="caution">
    <text evidence="1">The sequence shown here is derived from an EMBL/GenBank/DDBJ whole genome shotgun (WGS) entry which is preliminary data.</text>
</comment>
<keyword evidence="2" id="KW-1185">Reference proteome</keyword>
<evidence type="ECO:0000313" key="2">
    <source>
        <dbReference type="Proteomes" id="UP001055879"/>
    </source>
</evidence>
<evidence type="ECO:0000313" key="1">
    <source>
        <dbReference type="EMBL" id="KAI3715180.1"/>
    </source>
</evidence>
<sequence>MYLYNNVWNGLLVLRFLNLNLQNTLTLITMIKSAVSSISHQFTDLSMVRQWNYTIREAVNQAQCQKALFLFRQMMQKSLQPNHLTFPIIAKACGKLNNICYSKIIHAQIAKSPYSDDIYVQTAMMDMYIKCDSMNIAHEVFSRMSQRDIASWNSLLLGFAQLCVVDEVLSLFKQMRVERIQPDSVTVIGMSQSITSREGIGILKAIHSFGIRIGVEIEVSVSNTWVSSYAKVRDLVSAEKVFHGIEPCFVTVVSWNSMIAGYAYFEKSLMAVSFYKKMLYDRFKPDISTNLNLLSSIRRPEDIFYGKLIHCHGIKMGGDLDTCVLNTLISMYSKCDDLSSARHIFDNMVYKTCVSWTAMISGYAEKGDLDGALALFHSMDAAGVKPDIVTVLSVIAGCGETGALEIGRWVKDYASLNGFRSNMMVLNALIDMYAKCGSIKEACEIFYMMSERTVVSWTSMIAGYALNGEFEEALTHFFHMLELGVKPNHITFLVVLQACNHGGFIEKGWEIYDLMRKVHKLDPDLDHYSSMADLLGRRGKLNEALDFIQNMPMKPDAGIWSSLLSACKIHRNVEIGELAACRLFEMEPRAAAPYVEMANIYASTSCWDRVTSVRRLMKQNQVTKYPGQSTIRVNGETHKLTVEDWCHRKGPIIFEVLDGLALESKYELDVSNLQDVCP</sequence>
<name>A0ACB9B3A7_ARCLA</name>
<organism evidence="1 2">
    <name type="scientific">Arctium lappa</name>
    <name type="common">Greater burdock</name>
    <name type="synonym">Lappa major</name>
    <dbReference type="NCBI Taxonomy" id="4217"/>
    <lineage>
        <taxon>Eukaryota</taxon>
        <taxon>Viridiplantae</taxon>
        <taxon>Streptophyta</taxon>
        <taxon>Embryophyta</taxon>
        <taxon>Tracheophyta</taxon>
        <taxon>Spermatophyta</taxon>
        <taxon>Magnoliopsida</taxon>
        <taxon>eudicotyledons</taxon>
        <taxon>Gunneridae</taxon>
        <taxon>Pentapetalae</taxon>
        <taxon>asterids</taxon>
        <taxon>campanulids</taxon>
        <taxon>Asterales</taxon>
        <taxon>Asteraceae</taxon>
        <taxon>Carduoideae</taxon>
        <taxon>Cardueae</taxon>
        <taxon>Arctiinae</taxon>
        <taxon>Arctium</taxon>
    </lineage>
</organism>
<gene>
    <name evidence="1" type="ORF">L6452_22150</name>
</gene>
<dbReference type="EMBL" id="CM042053">
    <property type="protein sequence ID" value="KAI3715180.1"/>
    <property type="molecule type" value="Genomic_DNA"/>
</dbReference>
<dbReference type="Proteomes" id="UP001055879">
    <property type="component" value="Linkage Group LG07"/>
</dbReference>
<protein>
    <submittedName>
        <fullName evidence="1">Uncharacterized protein</fullName>
    </submittedName>
</protein>
<reference evidence="1 2" key="2">
    <citation type="journal article" date="2022" name="Mol. Ecol. Resour.">
        <title>The genomes of chicory, endive, great burdock and yacon provide insights into Asteraceae paleo-polyploidization history and plant inulin production.</title>
        <authorList>
            <person name="Fan W."/>
            <person name="Wang S."/>
            <person name="Wang H."/>
            <person name="Wang A."/>
            <person name="Jiang F."/>
            <person name="Liu H."/>
            <person name="Zhao H."/>
            <person name="Xu D."/>
            <person name="Zhang Y."/>
        </authorList>
    </citation>
    <scope>NUCLEOTIDE SEQUENCE [LARGE SCALE GENOMIC DNA]</scope>
    <source>
        <strain evidence="2">cv. Niubang</strain>
    </source>
</reference>
<proteinExistence type="predicted"/>
<reference evidence="2" key="1">
    <citation type="journal article" date="2022" name="Mol. Ecol. Resour.">
        <title>The genomes of chicory, endive, great burdock and yacon provide insights into Asteraceae palaeo-polyploidization history and plant inulin production.</title>
        <authorList>
            <person name="Fan W."/>
            <person name="Wang S."/>
            <person name="Wang H."/>
            <person name="Wang A."/>
            <person name="Jiang F."/>
            <person name="Liu H."/>
            <person name="Zhao H."/>
            <person name="Xu D."/>
            <person name="Zhang Y."/>
        </authorList>
    </citation>
    <scope>NUCLEOTIDE SEQUENCE [LARGE SCALE GENOMIC DNA]</scope>
    <source>
        <strain evidence="2">cv. Niubang</strain>
    </source>
</reference>